<gene>
    <name evidence="1" type="ORF">AVEN_57387_1</name>
</gene>
<protein>
    <submittedName>
        <fullName evidence="1">Uncharacterized protein</fullName>
    </submittedName>
</protein>
<organism evidence="1 2">
    <name type="scientific">Araneus ventricosus</name>
    <name type="common">Orbweaver spider</name>
    <name type="synonym">Epeira ventricosa</name>
    <dbReference type="NCBI Taxonomy" id="182803"/>
    <lineage>
        <taxon>Eukaryota</taxon>
        <taxon>Metazoa</taxon>
        <taxon>Ecdysozoa</taxon>
        <taxon>Arthropoda</taxon>
        <taxon>Chelicerata</taxon>
        <taxon>Arachnida</taxon>
        <taxon>Araneae</taxon>
        <taxon>Araneomorphae</taxon>
        <taxon>Entelegynae</taxon>
        <taxon>Araneoidea</taxon>
        <taxon>Araneidae</taxon>
        <taxon>Araneus</taxon>
    </lineage>
</organism>
<proteinExistence type="predicted"/>
<accession>A0A4Y2CYL6</accession>
<evidence type="ECO:0000313" key="1">
    <source>
        <dbReference type="EMBL" id="GBM08824.1"/>
    </source>
</evidence>
<dbReference type="AlphaFoldDB" id="A0A4Y2CYL6"/>
<dbReference type="Proteomes" id="UP000499080">
    <property type="component" value="Unassembled WGS sequence"/>
</dbReference>
<keyword evidence="2" id="KW-1185">Reference proteome</keyword>
<dbReference type="OrthoDB" id="6467929at2759"/>
<comment type="caution">
    <text evidence="1">The sequence shown here is derived from an EMBL/GenBank/DDBJ whole genome shotgun (WGS) entry which is preliminary data.</text>
</comment>
<name>A0A4Y2CYL6_ARAVE</name>
<dbReference type="EMBL" id="BGPR01000262">
    <property type="protein sequence ID" value="GBM08824.1"/>
    <property type="molecule type" value="Genomic_DNA"/>
</dbReference>
<reference evidence="1 2" key="1">
    <citation type="journal article" date="2019" name="Sci. Rep.">
        <title>Orb-weaving spider Araneus ventricosus genome elucidates the spidroin gene catalogue.</title>
        <authorList>
            <person name="Kono N."/>
            <person name="Nakamura H."/>
            <person name="Ohtoshi R."/>
            <person name="Moran D.A.P."/>
            <person name="Shinohara A."/>
            <person name="Yoshida Y."/>
            <person name="Fujiwara M."/>
            <person name="Mori M."/>
            <person name="Tomita M."/>
            <person name="Arakawa K."/>
        </authorList>
    </citation>
    <scope>NUCLEOTIDE SEQUENCE [LARGE SCALE GENOMIC DNA]</scope>
</reference>
<sequence length="138" mass="15517">MERLMNLAYAECPRDVRDNLAAQNFVDAIRDEDTQHAIRLMDAKDLKSAFACSMKYEAAKTVSKTSRNVRSIEIEDCTGKDKDEKFDCLLKMFGKLSNSLAAGNRDFGDKSKIPENAILFSISLLGEEIRLNVLDDSM</sequence>
<evidence type="ECO:0000313" key="2">
    <source>
        <dbReference type="Proteomes" id="UP000499080"/>
    </source>
</evidence>